<feature type="compositionally biased region" description="Polar residues" evidence="1">
    <location>
        <begin position="600"/>
        <end position="612"/>
    </location>
</feature>
<feature type="region of interest" description="Disordered" evidence="1">
    <location>
        <begin position="500"/>
        <end position="527"/>
    </location>
</feature>
<feature type="compositionally biased region" description="Acidic residues" evidence="1">
    <location>
        <begin position="1"/>
        <end position="10"/>
    </location>
</feature>
<evidence type="ECO:0000313" key="4">
    <source>
        <dbReference type="EMBL" id="CAF3619371.1"/>
    </source>
</evidence>
<feature type="compositionally biased region" description="Polar residues" evidence="1">
    <location>
        <begin position="664"/>
        <end position="674"/>
    </location>
</feature>
<evidence type="ECO:0000313" key="6">
    <source>
        <dbReference type="Proteomes" id="UP000663829"/>
    </source>
</evidence>
<dbReference type="EMBL" id="CAJNOK010001887">
    <property type="protein sequence ID" value="CAF0834627.1"/>
    <property type="molecule type" value="Genomic_DNA"/>
</dbReference>
<protein>
    <submittedName>
        <fullName evidence="3">Uncharacterized protein</fullName>
    </submittedName>
</protein>
<feature type="compositionally biased region" description="Basic and acidic residues" evidence="1">
    <location>
        <begin position="722"/>
        <end position="738"/>
    </location>
</feature>
<dbReference type="Proteomes" id="UP000681722">
    <property type="component" value="Unassembled WGS sequence"/>
</dbReference>
<dbReference type="Proteomes" id="UP000677228">
    <property type="component" value="Unassembled WGS sequence"/>
</dbReference>
<proteinExistence type="predicted"/>
<comment type="caution">
    <text evidence="3">The sequence shown here is derived from an EMBL/GenBank/DDBJ whole genome shotgun (WGS) entry which is preliminary data.</text>
</comment>
<dbReference type="Proteomes" id="UP000663829">
    <property type="component" value="Unassembled WGS sequence"/>
</dbReference>
<evidence type="ECO:0000256" key="1">
    <source>
        <dbReference type="SAM" id="MobiDB-lite"/>
    </source>
</evidence>
<feature type="region of interest" description="Disordered" evidence="1">
    <location>
        <begin position="577"/>
        <end position="631"/>
    </location>
</feature>
<sequence length="738" mass="84424">MSEIIDEEDDRTARSNSSSTTNEHQDINRRLSEIKSQIQTLLRQRKKYDDEKITQDNHFIVNEMVELQKEYQDINKHIIRNNSIKKQLRAQMSNLRSRSRARFSSLTTALKDKQRYEDELKRRDKSEQYRELVKNNLAAVDAALPLLKEEAELQARITTSEDAQKIATDRRDKIQDDLNKYQMKRKENEVLLDESAEKRPILDKKIEQLRIEREALLKFTRTSKKRRKSSVNRLSSSDTTNSGGFSNESNQLKALEEENIVIECRKTEEKLAQIKTMISYLREQMSEHDLIDTPLSGGAIDLISPLFLSPTTTSINEHILDDEQTELSYNDSDSVILSTYPTPPVTSKSPPVTIAMKLPRNFPPLRLTKSHNNDNDGNEIMSSYSSQTPSNDIIHSPYYDKKWVEYKKELDNDILNKYGGSTTTKKGNMKKSGKKNKKTFAIKHTSQMLQLYNTIRSSYPDTMQSMPMYEYEIKPALKTLEFIQQSLESYLNELDHRKLSPSSTVTRETTAEEEDRNLPLDDEQESDEIIQEEQDEHVLSSAVDSAVEDNYSETSSLDLLPQVNLPALSFLPLIKEQRSSSSSSSKKATNSPPSTTTSSHRQSISAPSQPQQDDAFLPPVDEDPHPSVITAVSLPPNIFNIDRQISDEGYRSCRGGRGGGDCTPGQQHLQQQSGAVRPTLCRSKSYDSSEKVDHWLQQHAPSTKQPLSLHQSSGRNRQQRKVFSDEYYRFRPTTDDND</sequence>
<feature type="region of interest" description="Disordered" evidence="1">
    <location>
        <begin position="650"/>
        <end position="677"/>
    </location>
</feature>
<dbReference type="AlphaFoldDB" id="A0A814BFW8"/>
<feature type="region of interest" description="Disordered" evidence="1">
    <location>
        <begin position="701"/>
        <end position="738"/>
    </location>
</feature>
<feature type="region of interest" description="Disordered" evidence="1">
    <location>
        <begin position="227"/>
        <end position="250"/>
    </location>
</feature>
<dbReference type="EMBL" id="CAJOBC010001924">
    <property type="protein sequence ID" value="CAF3706240.1"/>
    <property type="molecule type" value="Genomic_DNA"/>
</dbReference>
<feature type="compositionally biased region" description="Acidic residues" evidence="1">
    <location>
        <begin position="511"/>
        <end position="527"/>
    </location>
</feature>
<feature type="compositionally biased region" description="Polar residues" evidence="1">
    <location>
        <begin position="701"/>
        <end position="716"/>
    </location>
</feature>
<dbReference type="Proteomes" id="UP000682733">
    <property type="component" value="Unassembled WGS sequence"/>
</dbReference>
<feature type="region of interest" description="Disordered" evidence="1">
    <location>
        <begin position="1"/>
        <end position="30"/>
    </location>
</feature>
<evidence type="ECO:0000313" key="5">
    <source>
        <dbReference type="EMBL" id="CAF3706240.1"/>
    </source>
</evidence>
<keyword evidence="6" id="KW-1185">Reference proteome</keyword>
<dbReference type="EMBL" id="CAJNOQ010001924">
    <property type="protein sequence ID" value="CAF0927839.1"/>
    <property type="molecule type" value="Genomic_DNA"/>
</dbReference>
<gene>
    <name evidence="3" type="ORF">GPM918_LOCUS10017</name>
    <name evidence="2" type="ORF">OVA965_LOCUS6324</name>
    <name evidence="5" type="ORF">SRO942_LOCUS10018</name>
    <name evidence="4" type="ORF">TMI583_LOCUS6320</name>
</gene>
<feature type="compositionally biased region" description="Low complexity" evidence="1">
    <location>
        <begin position="579"/>
        <end position="599"/>
    </location>
</feature>
<dbReference type="EMBL" id="CAJOBA010001887">
    <property type="protein sequence ID" value="CAF3619371.1"/>
    <property type="molecule type" value="Genomic_DNA"/>
</dbReference>
<dbReference type="OrthoDB" id="10041518at2759"/>
<evidence type="ECO:0000313" key="3">
    <source>
        <dbReference type="EMBL" id="CAF0927839.1"/>
    </source>
</evidence>
<accession>A0A814BFW8</accession>
<evidence type="ECO:0000313" key="2">
    <source>
        <dbReference type="EMBL" id="CAF0834627.1"/>
    </source>
</evidence>
<feature type="compositionally biased region" description="Polar residues" evidence="1">
    <location>
        <begin position="238"/>
        <end position="250"/>
    </location>
</feature>
<reference evidence="3" key="1">
    <citation type="submission" date="2021-02" db="EMBL/GenBank/DDBJ databases">
        <authorList>
            <person name="Nowell W R."/>
        </authorList>
    </citation>
    <scope>NUCLEOTIDE SEQUENCE</scope>
</reference>
<name>A0A814BFW8_9BILA</name>
<organism evidence="3 6">
    <name type="scientific">Didymodactylos carnosus</name>
    <dbReference type="NCBI Taxonomy" id="1234261"/>
    <lineage>
        <taxon>Eukaryota</taxon>
        <taxon>Metazoa</taxon>
        <taxon>Spiralia</taxon>
        <taxon>Gnathifera</taxon>
        <taxon>Rotifera</taxon>
        <taxon>Eurotatoria</taxon>
        <taxon>Bdelloidea</taxon>
        <taxon>Philodinida</taxon>
        <taxon>Philodinidae</taxon>
        <taxon>Didymodactylos</taxon>
    </lineage>
</organism>